<reference evidence="3" key="1">
    <citation type="submission" date="2018-05" db="EMBL/GenBank/DDBJ databases">
        <authorList>
            <person name="Lanie J.A."/>
            <person name="Ng W.-L."/>
            <person name="Kazmierczak K.M."/>
            <person name="Andrzejewski T.M."/>
            <person name="Davidsen T.M."/>
            <person name="Wayne K.J."/>
            <person name="Tettelin H."/>
            <person name="Glass J.I."/>
            <person name="Rusch D."/>
            <person name="Podicherti R."/>
            <person name="Tsui H.-C.T."/>
            <person name="Winkler M.E."/>
        </authorList>
    </citation>
    <scope>NUCLEOTIDE SEQUENCE</scope>
</reference>
<dbReference type="PANTHER" id="PTHR30160">
    <property type="entry name" value="TETRAACYLDISACCHARIDE 4'-KINASE-RELATED"/>
    <property type="match status" value="1"/>
</dbReference>
<dbReference type="Pfam" id="PF01075">
    <property type="entry name" value="Glyco_transf_9"/>
    <property type="match status" value="1"/>
</dbReference>
<proteinExistence type="predicted"/>
<protein>
    <recommendedName>
        <fullName evidence="4">Lipopolysaccharide heptosyltransferase II</fullName>
    </recommendedName>
</protein>
<dbReference type="EMBL" id="UINC01113859">
    <property type="protein sequence ID" value="SVC83759.1"/>
    <property type="molecule type" value="Genomic_DNA"/>
</dbReference>
<dbReference type="Gene3D" id="3.40.50.2000">
    <property type="entry name" value="Glycogen Phosphorylase B"/>
    <property type="match status" value="2"/>
</dbReference>
<dbReference type="InterPro" id="IPR002201">
    <property type="entry name" value="Glyco_trans_9"/>
</dbReference>
<dbReference type="SUPFAM" id="SSF53756">
    <property type="entry name" value="UDP-Glycosyltransferase/glycogen phosphorylase"/>
    <property type="match status" value="1"/>
</dbReference>
<keyword evidence="2" id="KW-0808">Transferase</keyword>
<evidence type="ECO:0000313" key="3">
    <source>
        <dbReference type="EMBL" id="SVC83759.1"/>
    </source>
</evidence>
<evidence type="ECO:0000256" key="2">
    <source>
        <dbReference type="ARBA" id="ARBA00022679"/>
    </source>
</evidence>
<dbReference type="AlphaFoldDB" id="A0A382QDW6"/>
<evidence type="ECO:0008006" key="4">
    <source>
        <dbReference type="Google" id="ProtNLM"/>
    </source>
</evidence>
<accession>A0A382QDW6</accession>
<keyword evidence="1" id="KW-0328">Glycosyltransferase</keyword>
<dbReference type="InterPro" id="IPR051199">
    <property type="entry name" value="LPS_LOS_Heptosyltrfase"/>
</dbReference>
<dbReference type="GO" id="GO:0009244">
    <property type="term" value="P:lipopolysaccharide core region biosynthetic process"/>
    <property type="evidence" value="ECO:0007669"/>
    <property type="project" value="TreeGrafter"/>
</dbReference>
<organism evidence="3">
    <name type="scientific">marine metagenome</name>
    <dbReference type="NCBI Taxonomy" id="408172"/>
    <lineage>
        <taxon>unclassified sequences</taxon>
        <taxon>metagenomes</taxon>
        <taxon>ecological metagenomes</taxon>
    </lineage>
</organism>
<evidence type="ECO:0000256" key="1">
    <source>
        <dbReference type="ARBA" id="ARBA00022676"/>
    </source>
</evidence>
<dbReference type="CDD" id="cd03789">
    <property type="entry name" value="GT9_LPS_heptosyltransferase"/>
    <property type="match status" value="1"/>
</dbReference>
<dbReference type="GO" id="GO:0008713">
    <property type="term" value="F:ADP-heptose-lipopolysaccharide heptosyltransferase activity"/>
    <property type="evidence" value="ECO:0007669"/>
    <property type="project" value="TreeGrafter"/>
</dbReference>
<dbReference type="GO" id="GO:0005829">
    <property type="term" value="C:cytosol"/>
    <property type="evidence" value="ECO:0007669"/>
    <property type="project" value="TreeGrafter"/>
</dbReference>
<gene>
    <name evidence="3" type="ORF">METZ01_LOCUS336613</name>
</gene>
<sequence>GIVFPNSFRSAMMLMMAGAKFRIGYSTEGRRIFLTHAIPVTKKEKKNSYRVDYFYKITSPLNLGAVPDHYDPKWKKKTGLRLENTLLKVGVDKSSFLVIVHPGTSKPERAWHTERFGILCQKLIKEYHMQIILLGTKQERPMLEKISRLCPVGSAAITCELNLQEIVQLLEASRLFIGNDSGMMHLASLAGTPVVGIFGPGHSDTTGPFLVAQKQEIVTQNYPCSPCSQRFFKECDPSHHHKPYCLEDISVKYASGAVDRIIKRLELS</sequence>
<name>A0A382QDW6_9ZZZZ</name>
<feature type="non-terminal residue" evidence="3">
    <location>
        <position position="1"/>
    </location>
</feature>